<organism evidence="1 2">
    <name type="scientific">Rickettsia felis str. Pedreira</name>
    <dbReference type="NCBI Taxonomy" id="1359196"/>
    <lineage>
        <taxon>Bacteria</taxon>
        <taxon>Pseudomonadati</taxon>
        <taxon>Pseudomonadota</taxon>
        <taxon>Alphaproteobacteria</taxon>
        <taxon>Rickettsiales</taxon>
        <taxon>Rickettsiaceae</taxon>
        <taxon>Rickettsieae</taxon>
        <taxon>Rickettsia</taxon>
        <taxon>spotted fever group</taxon>
    </lineage>
</organism>
<dbReference type="AlphaFoldDB" id="A0A0F3MU78"/>
<comment type="caution">
    <text evidence="1">The sequence shown here is derived from an EMBL/GenBank/DDBJ whole genome shotgun (WGS) entry which is preliminary data.</text>
</comment>
<protein>
    <submittedName>
        <fullName evidence="1">Uncharacterized protein</fullName>
    </submittedName>
</protein>
<dbReference type="EMBL" id="LANQ01000001">
    <property type="protein sequence ID" value="KJV59226.1"/>
    <property type="molecule type" value="Genomic_DNA"/>
</dbReference>
<name>A0A0F3MU78_RICFI</name>
<proteinExistence type="predicted"/>
<dbReference type="Proteomes" id="UP000033475">
    <property type="component" value="Unassembled WGS sequence"/>
</dbReference>
<evidence type="ECO:0000313" key="1">
    <source>
        <dbReference type="EMBL" id="KJV59226.1"/>
    </source>
</evidence>
<evidence type="ECO:0000313" key="2">
    <source>
        <dbReference type="Proteomes" id="UP000033475"/>
    </source>
</evidence>
<reference evidence="1 2" key="1">
    <citation type="submission" date="2015-01" db="EMBL/GenBank/DDBJ databases">
        <title>Genome Sequencing of Rickettsiales.</title>
        <authorList>
            <person name="Daugherty S.C."/>
            <person name="Su Q."/>
            <person name="Abolude K."/>
            <person name="Beier-Sexton M."/>
            <person name="Carlyon J.A."/>
            <person name="Carter R."/>
            <person name="Day N.P."/>
            <person name="Dumler S.J."/>
            <person name="Dyachenko V."/>
            <person name="Godinez A."/>
            <person name="Kurtti T.J."/>
            <person name="Lichay M."/>
            <person name="Mullins K.E."/>
            <person name="Ott S."/>
            <person name="Pappas-Brown V."/>
            <person name="Paris D.H."/>
            <person name="Patel P."/>
            <person name="Richards A.L."/>
            <person name="Sadzewicz L."/>
            <person name="Sears K."/>
            <person name="Seidman D."/>
            <person name="Sengamalay N."/>
            <person name="Stenos J."/>
            <person name="Tallon L.J."/>
            <person name="Vincent G."/>
            <person name="Fraser C.M."/>
            <person name="Munderloh U."/>
            <person name="Dunning-Hotopp J.C."/>
        </authorList>
    </citation>
    <scope>NUCLEOTIDE SEQUENCE [LARGE SCALE GENOMIC DNA]</scope>
    <source>
        <strain evidence="1 2">Pedreira</strain>
    </source>
</reference>
<sequence length="41" mass="4878">MNLVSRHCERSKTAWQSRENSTKFLRLPRRGFASPCNDRKI</sequence>
<accession>A0A0F3MU78</accession>
<dbReference type="PATRIC" id="fig|1359196.3.peg.1579"/>
<gene>
    <name evidence="1" type="ORF">RFEPED_1629</name>
</gene>